<dbReference type="Proteomes" id="UP000243342">
    <property type="component" value="Unassembled WGS sequence"/>
</dbReference>
<name>A0A1J7CIE1_9ACTN</name>
<organism evidence="1 2">
    <name type="scientific">Mangrovactinospora gilvigrisea</name>
    <dbReference type="NCBI Taxonomy" id="1428644"/>
    <lineage>
        <taxon>Bacteria</taxon>
        <taxon>Bacillati</taxon>
        <taxon>Actinomycetota</taxon>
        <taxon>Actinomycetes</taxon>
        <taxon>Kitasatosporales</taxon>
        <taxon>Streptomycetaceae</taxon>
        <taxon>Mangrovactinospora</taxon>
    </lineage>
</organism>
<sequence length="84" mass="9236">MRARHWAQLARQRAAHERARADLTRLRIQRAASSNGDLLVQLEVAASHHLASAARSDAAAMLLQTSAARLERAAALVREGVYRP</sequence>
<proteinExistence type="predicted"/>
<dbReference type="AlphaFoldDB" id="A0A1J7CIE1"/>
<keyword evidence="2" id="KW-1185">Reference proteome</keyword>
<evidence type="ECO:0008006" key="3">
    <source>
        <dbReference type="Google" id="ProtNLM"/>
    </source>
</evidence>
<reference evidence="1 2" key="1">
    <citation type="submission" date="2016-10" db="EMBL/GenBank/DDBJ databases">
        <title>Genome sequence of Streptomyces gilvigriseus MUSC 26.</title>
        <authorList>
            <person name="Lee L.-H."/>
            <person name="Ser H.-L."/>
        </authorList>
    </citation>
    <scope>NUCLEOTIDE SEQUENCE [LARGE SCALE GENOMIC DNA]</scope>
    <source>
        <strain evidence="1 2">MUSC 26</strain>
    </source>
</reference>
<protein>
    <recommendedName>
        <fullName evidence="3">ANTAR domain-containing protein</fullName>
    </recommendedName>
</protein>
<accession>A0A1J7CIE1</accession>
<dbReference type="EMBL" id="MLCF01000002">
    <property type="protein sequence ID" value="OIV39402.1"/>
    <property type="molecule type" value="Genomic_DNA"/>
</dbReference>
<comment type="caution">
    <text evidence="1">The sequence shown here is derived from an EMBL/GenBank/DDBJ whole genome shotgun (WGS) entry which is preliminary data.</text>
</comment>
<evidence type="ECO:0000313" key="1">
    <source>
        <dbReference type="EMBL" id="OIV39402.1"/>
    </source>
</evidence>
<gene>
    <name evidence="1" type="ORF">BIV57_00745</name>
</gene>
<evidence type="ECO:0000313" key="2">
    <source>
        <dbReference type="Proteomes" id="UP000243342"/>
    </source>
</evidence>